<reference evidence="2 3" key="1">
    <citation type="submission" date="2019-08" db="EMBL/GenBank/DDBJ databases">
        <title>A chromosome-level genome assembly, high-density linkage maps, and genome scans reveal the genomic architecture of hybrid incompatibilities underlying speciation via character displacement in darters (Percidae: Etheostominae).</title>
        <authorList>
            <person name="Moran R.L."/>
            <person name="Catchen J.M."/>
            <person name="Fuller R.C."/>
        </authorList>
    </citation>
    <scope>NUCLEOTIDE SEQUENCE [LARGE SCALE GENOMIC DNA]</scope>
    <source>
        <strain evidence="2">EspeVRDwgs_2016</strain>
        <tissue evidence="2">Muscle</tissue>
    </source>
</reference>
<gene>
    <name evidence="2" type="ORF">FQN60_005789</name>
</gene>
<evidence type="ECO:0000256" key="1">
    <source>
        <dbReference type="SAM" id="Coils"/>
    </source>
</evidence>
<dbReference type="InterPro" id="IPR024152">
    <property type="entry name" value="Inh_kappa-B_kinase-int"/>
</dbReference>
<feature type="coiled-coil region" evidence="1">
    <location>
        <begin position="78"/>
        <end position="105"/>
    </location>
</feature>
<dbReference type="Proteomes" id="UP000327493">
    <property type="component" value="Chromosome 23"/>
</dbReference>
<organism evidence="2 3">
    <name type="scientific">Etheostoma spectabile</name>
    <name type="common">orangethroat darter</name>
    <dbReference type="NCBI Taxonomy" id="54343"/>
    <lineage>
        <taxon>Eukaryota</taxon>
        <taxon>Metazoa</taxon>
        <taxon>Chordata</taxon>
        <taxon>Craniata</taxon>
        <taxon>Vertebrata</taxon>
        <taxon>Euteleostomi</taxon>
        <taxon>Actinopterygii</taxon>
        <taxon>Neopterygii</taxon>
        <taxon>Teleostei</taxon>
        <taxon>Neoteleostei</taxon>
        <taxon>Acanthomorphata</taxon>
        <taxon>Eupercaria</taxon>
        <taxon>Perciformes</taxon>
        <taxon>Percoidei</taxon>
        <taxon>Percidae</taxon>
        <taxon>Etheostomatinae</taxon>
        <taxon>Etheostoma</taxon>
    </lineage>
</organism>
<evidence type="ECO:0000313" key="3">
    <source>
        <dbReference type="Proteomes" id="UP000327493"/>
    </source>
</evidence>
<dbReference type="PANTHER" id="PTHR21734">
    <property type="entry name" value="INHIBITOR OF NUCLEAR FACTOR KAPPA-B KINASE-INTERACTING PROTEIN"/>
    <property type="match status" value="1"/>
</dbReference>
<comment type="caution">
    <text evidence="2">The sequence shown here is derived from an EMBL/GenBank/DDBJ whole genome shotgun (WGS) entry which is preliminary data.</text>
</comment>
<sequence>MCITKCESVQLMLEGLGGQRGALRPQLEGLEQDVSQLKEWASGLSEKRAQLQTSVTSLRDARDFGAFEPQLSDLTLRIGRLAEDLMKREQEIAELRQTLANLTAVEGDLSFTTKQPSTMLLKLWSCSGFMLLLSSRAVSLFSKSTTCSPRLESLDSGSVWAPPRAAMLDSSSLKLLFSASISCSTPVLTFSTACPCAARVLSWVSCLANRDSILEVMSDTDADSESPISSDVLTLTSSHDIHNGRELLFDERRVFHVPQAGLDISQLALRFALSFGELGHAGCDGLTHLGQALLHSRLQRREVPLSGLLHLLDALGKVPK</sequence>
<keyword evidence="1" id="KW-0175">Coiled coil</keyword>
<dbReference type="AlphaFoldDB" id="A0A5J5CE92"/>
<keyword evidence="3" id="KW-1185">Reference proteome</keyword>
<name>A0A5J5CE92_9PERO</name>
<proteinExistence type="predicted"/>
<dbReference type="EMBL" id="VOFY01000023">
    <property type="protein sequence ID" value="KAA8580254.1"/>
    <property type="molecule type" value="Genomic_DNA"/>
</dbReference>
<protein>
    <submittedName>
        <fullName evidence="2">Uncharacterized protein</fullName>
    </submittedName>
</protein>
<dbReference type="PANTHER" id="PTHR21734:SF10">
    <property type="entry name" value="INHIBITOR OF NUCLEAR FACTOR KAPPA-B KINASE-INTERACTING PROTEIN"/>
    <property type="match status" value="1"/>
</dbReference>
<evidence type="ECO:0000313" key="2">
    <source>
        <dbReference type="EMBL" id="KAA8580254.1"/>
    </source>
</evidence>
<accession>A0A5J5CE92</accession>
<dbReference type="Gene3D" id="1.10.287.1490">
    <property type="match status" value="1"/>
</dbReference>